<dbReference type="EMBL" id="GECU01008077">
    <property type="protein sequence ID" value="JAS99629.1"/>
    <property type="molecule type" value="Transcribed_RNA"/>
</dbReference>
<evidence type="ECO:0000313" key="2">
    <source>
        <dbReference type="EMBL" id="JAS99629.1"/>
    </source>
</evidence>
<reference evidence="2" key="1">
    <citation type="submission" date="2015-11" db="EMBL/GenBank/DDBJ databases">
        <title>De novo transcriptome assembly of four potential Pierce s Disease insect vectors from Arizona vineyards.</title>
        <authorList>
            <person name="Tassone E.E."/>
        </authorList>
    </citation>
    <scope>NUCLEOTIDE SEQUENCE</scope>
</reference>
<organism evidence="2">
    <name type="scientific">Homalodisca liturata</name>
    <dbReference type="NCBI Taxonomy" id="320908"/>
    <lineage>
        <taxon>Eukaryota</taxon>
        <taxon>Metazoa</taxon>
        <taxon>Ecdysozoa</taxon>
        <taxon>Arthropoda</taxon>
        <taxon>Hexapoda</taxon>
        <taxon>Insecta</taxon>
        <taxon>Pterygota</taxon>
        <taxon>Neoptera</taxon>
        <taxon>Paraneoptera</taxon>
        <taxon>Hemiptera</taxon>
        <taxon>Auchenorrhyncha</taxon>
        <taxon>Membracoidea</taxon>
        <taxon>Cicadellidae</taxon>
        <taxon>Cicadellinae</taxon>
        <taxon>Proconiini</taxon>
        <taxon>Homalodisca</taxon>
    </lineage>
</organism>
<evidence type="ECO:0000256" key="1">
    <source>
        <dbReference type="SAM" id="MobiDB-lite"/>
    </source>
</evidence>
<proteinExistence type="predicted"/>
<sequence>PRREAPCAAGPATLYPPVVQDRTGGAADLGEAGSPAESREAGTGKTEGPRDSSPGPRAALPRRASSHTPSENGQGVRKGRFVLKPAGHESSETLSTLRYRKGRFQVTETVDSITFDKATCKMIVSLLGMQNRQIDTLFDMVKNISGEEKLFQKEFT</sequence>
<feature type="compositionally biased region" description="Basic and acidic residues" evidence="1">
    <location>
        <begin position="37"/>
        <end position="50"/>
    </location>
</feature>
<feature type="non-terminal residue" evidence="2">
    <location>
        <position position="1"/>
    </location>
</feature>
<gene>
    <name evidence="2" type="ORF">g.138</name>
</gene>
<feature type="non-terminal residue" evidence="2">
    <location>
        <position position="156"/>
    </location>
</feature>
<protein>
    <submittedName>
        <fullName evidence="2">Uncharacterized protein</fullName>
    </submittedName>
</protein>
<feature type="region of interest" description="Disordered" evidence="1">
    <location>
        <begin position="1"/>
        <end position="94"/>
    </location>
</feature>
<accession>A0A1B6JKG6</accession>
<name>A0A1B6JKG6_9HEMI</name>
<dbReference type="AlphaFoldDB" id="A0A1B6JKG6"/>